<feature type="domain" description="HTH gntR-type" evidence="4">
    <location>
        <begin position="6"/>
        <end position="73"/>
    </location>
</feature>
<dbReference type="InterPro" id="IPR036388">
    <property type="entry name" value="WH-like_DNA-bd_sf"/>
</dbReference>
<evidence type="ECO:0000256" key="2">
    <source>
        <dbReference type="ARBA" id="ARBA00023125"/>
    </source>
</evidence>
<dbReference type="AlphaFoldDB" id="A0A2V1GR80"/>
<dbReference type="InterPro" id="IPR000524">
    <property type="entry name" value="Tscrpt_reg_HTH_GntR"/>
</dbReference>
<dbReference type="SUPFAM" id="SSF48008">
    <property type="entry name" value="GntR ligand-binding domain-like"/>
    <property type="match status" value="1"/>
</dbReference>
<dbReference type="Pfam" id="PF00392">
    <property type="entry name" value="GntR"/>
    <property type="match status" value="1"/>
</dbReference>
<proteinExistence type="predicted"/>
<dbReference type="InterPro" id="IPR008920">
    <property type="entry name" value="TF_FadR/GntR_C"/>
</dbReference>
<dbReference type="OrthoDB" id="5243844at2"/>
<dbReference type="InterPro" id="IPR036390">
    <property type="entry name" value="WH_DNA-bd_sf"/>
</dbReference>
<evidence type="ECO:0000313" key="5">
    <source>
        <dbReference type="EMBL" id="PVZ67588.1"/>
    </source>
</evidence>
<evidence type="ECO:0000256" key="1">
    <source>
        <dbReference type="ARBA" id="ARBA00023015"/>
    </source>
</evidence>
<gene>
    <name evidence="5" type="ORF">DC094_14205</name>
</gene>
<protein>
    <recommendedName>
        <fullName evidence="4">HTH gntR-type domain-containing protein</fullName>
    </recommendedName>
</protein>
<dbReference type="SMART" id="SM00345">
    <property type="entry name" value="HTH_GNTR"/>
    <property type="match status" value="1"/>
</dbReference>
<dbReference type="RefSeq" id="WP_116687784.1">
    <property type="nucleotide sequence ID" value="NZ_CAWNYD010000006.1"/>
</dbReference>
<dbReference type="GO" id="GO:0003700">
    <property type="term" value="F:DNA-binding transcription factor activity"/>
    <property type="evidence" value="ECO:0007669"/>
    <property type="project" value="InterPro"/>
</dbReference>
<dbReference type="PANTHER" id="PTHR43537:SF53">
    <property type="entry name" value="HTH-TYPE TRANSCRIPTIONAL REPRESSOR NANR"/>
    <property type="match status" value="1"/>
</dbReference>
<keyword evidence="2" id="KW-0238">DNA-binding</keyword>
<dbReference type="PROSITE" id="PS50949">
    <property type="entry name" value="HTH_GNTR"/>
    <property type="match status" value="1"/>
</dbReference>
<organism evidence="5 6">
    <name type="scientific">Pelagibaculum spongiae</name>
    <dbReference type="NCBI Taxonomy" id="2080658"/>
    <lineage>
        <taxon>Bacteria</taxon>
        <taxon>Pseudomonadati</taxon>
        <taxon>Pseudomonadota</taxon>
        <taxon>Gammaproteobacteria</taxon>
        <taxon>Oceanospirillales</taxon>
        <taxon>Pelagibaculum</taxon>
    </lineage>
</organism>
<dbReference type="PANTHER" id="PTHR43537">
    <property type="entry name" value="TRANSCRIPTIONAL REGULATOR, GNTR FAMILY"/>
    <property type="match status" value="1"/>
</dbReference>
<name>A0A2V1GR80_9GAMM</name>
<keyword evidence="1" id="KW-0805">Transcription regulation</keyword>
<dbReference type="InterPro" id="IPR011711">
    <property type="entry name" value="GntR_C"/>
</dbReference>
<dbReference type="Gene3D" id="1.10.10.10">
    <property type="entry name" value="Winged helix-like DNA-binding domain superfamily/Winged helix DNA-binding domain"/>
    <property type="match status" value="1"/>
</dbReference>
<evidence type="ECO:0000259" key="4">
    <source>
        <dbReference type="PROSITE" id="PS50949"/>
    </source>
</evidence>
<keyword evidence="3" id="KW-0804">Transcription</keyword>
<evidence type="ECO:0000256" key="3">
    <source>
        <dbReference type="ARBA" id="ARBA00023163"/>
    </source>
</evidence>
<dbReference type="Proteomes" id="UP000244906">
    <property type="component" value="Unassembled WGS sequence"/>
</dbReference>
<dbReference type="Gene3D" id="1.20.120.530">
    <property type="entry name" value="GntR ligand-binding domain-like"/>
    <property type="match status" value="1"/>
</dbReference>
<reference evidence="5 6" key="1">
    <citation type="submission" date="2018-04" db="EMBL/GenBank/DDBJ databases">
        <title>Thalassorhabdus spongiae gen. nov., sp. nov., isolated from a marine sponge in South-West Iceland.</title>
        <authorList>
            <person name="Knobloch S."/>
            <person name="Daussin A."/>
            <person name="Johannsson R."/>
            <person name="Marteinsson V.T."/>
        </authorList>
    </citation>
    <scope>NUCLEOTIDE SEQUENCE [LARGE SCALE GENOMIC DNA]</scope>
    <source>
        <strain evidence="5 6">Hp12</strain>
    </source>
</reference>
<evidence type="ECO:0000313" key="6">
    <source>
        <dbReference type="Proteomes" id="UP000244906"/>
    </source>
</evidence>
<keyword evidence="6" id="KW-1185">Reference proteome</keyword>
<comment type="caution">
    <text evidence="5">The sequence shown here is derived from an EMBL/GenBank/DDBJ whole genome shotgun (WGS) entry which is preliminary data.</text>
</comment>
<dbReference type="SMART" id="SM00895">
    <property type="entry name" value="FCD"/>
    <property type="match status" value="1"/>
</dbReference>
<dbReference type="EMBL" id="QDDL01000006">
    <property type="protein sequence ID" value="PVZ67588.1"/>
    <property type="molecule type" value="Genomic_DNA"/>
</dbReference>
<dbReference type="Pfam" id="PF07729">
    <property type="entry name" value="FCD"/>
    <property type="match status" value="1"/>
</dbReference>
<dbReference type="SUPFAM" id="SSF46785">
    <property type="entry name" value="Winged helix' DNA-binding domain"/>
    <property type="match status" value="1"/>
</dbReference>
<accession>A0A2V1GR80</accession>
<sequence>MPTVKAREIRRIVDNIYRAIVEQRILPGTRLVEAKLTEALDANRNHVRSALQELKHRKVVTIEANRGAYVSRPSMKEARDVFEVRKVLEGCAIEKAAENITAVDIKRLKKLANEEHKAIAAKNHPLSIAISGRFHKQIVKISCNQLILELMDDLLARTSLIIGVYERKGTGTTCHFDDHDKLIELLAAKNPQACRKFMVDHLEHLEQSLALDNHHQWSQDFTEIFQDMGSWQN</sequence>
<dbReference type="GO" id="GO:0003677">
    <property type="term" value="F:DNA binding"/>
    <property type="evidence" value="ECO:0007669"/>
    <property type="project" value="UniProtKB-KW"/>
</dbReference>